<evidence type="ECO:0000313" key="13">
    <source>
        <dbReference type="Proteomes" id="UP000694680"/>
    </source>
</evidence>
<feature type="chain" id="PRO_5034876274" description="Prostate-associated microseminoprotein" evidence="11">
    <location>
        <begin position="24"/>
        <end position="157"/>
    </location>
</feature>
<comment type="subcellular location">
    <subcellularLocation>
        <location evidence="1">Secreted</location>
    </subcellularLocation>
</comment>
<protein>
    <recommendedName>
        <fullName evidence="10">Prostate-associated microseminoprotein</fullName>
    </recommendedName>
</protein>
<keyword evidence="6 11" id="KW-0732">Signal</keyword>
<reference evidence="12" key="2">
    <citation type="submission" date="2025-08" db="UniProtKB">
        <authorList>
            <consortium name="Ensembl"/>
        </authorList>
    </citation>
    <scope>IDENTIFICATION</scope>
</reference>
<proteinExistence type="inferred from homology"/>
<evidence type="ECO:0000256" key="9">
    <source>
        <dbReference type="ARBA" id="ARBA00055427"/>
    </source>
</evidence>
<reference evidence="12" key="1">
    <citation type="submission" date="2020-06" db="EMBL/GenBank/DDBJ databases">
        <authorList>
            <consortium name="Wellcome Sanger Institute Data Sharing"/>
        </authorList>
    </citation>
    <scope>NUCLEOTIDE SEQUENCE [LARGE SCALE GENOMIC DNA]</scope>
</reference>
<evidence type="ECO:0000256" key="1">
    <source>
        <dbReference type="ARBA" id="ARBA00004613"/>
    </source>
</evidence>
<evidence type="ECO:0000256" key="2">
    <source>
        <dbReference type="ARBA" id="ARBA00010352"/>
    </source>
</evidence>
<name>A0A8C5HXY9_GOUWI</name>
<evidence type="ECO:0000313" key="12">
    <source>
        <dbReference type="Ensembl" id="ENSGWIP00000051629.1"/>
    </source>
</evidence>
<dbReference type="Gene3D" id="2.60.40.1900">
    <property type="entry name" value="Beta-microseminoprotein (PSP94) domain"/>
    <property type="match status" value="1"/>
</dbReference>
<keyword evidence="5" id="KW-0964">Secreted</keyword>
<keyword evidence="4" id="KW-0202">Cytokine</keyword>
<evidence type="ECO:0000256" key="10">
    <source>
        <dbReference type="ARBA" id="ARBA00067795"/>
    </source>
</evidence>
<organism evidence="12 13">
    <name type="scientific">Gouania willdenowi</name>
    <name type="common">Blunt-snouted clingfish</name>
    <name type="synonym">Lepadogaster willdenowi</name>
    <dbReference type="NCBI Taxonomy" id="441366"/>
    <lineage>
        <taxon>Eukaryota</taxon>
        <taxon>Metazoa</taxon>
        <taxon>Chordata</taxon>
        <taxon>Craniata</taxon>
        <taxon>Vertebrata</taxon>
        <taxon>Euteleostomi</taxon>
        <taxon>Actinopterygii</taxon>
        <taxon>Neopterygii</taxon>
        <taxon>Teleostei</taxon>
        <taxon>Neoteleostei</taxon>
        <taxon>Acanthomorphata</taxon>
        <taxon>Ovalentaria</taxon>
        <taxon>Blenniimorphae</taxon>
        <taxon>Blenniiformes</taxon>
        <taxon>Gobiesocoidei</taxon>
        <taxon>Gobiesocidae</taxon>
        <taxon>Gobiesocinae</taxon>
        <taxon>Gouania</taxon>
    </lineage>
</organism>
<feature type="signal peptide" evidence="11">
    <location>
        <begin position="1"/>
        <end position="23"/>
    </location>
</feature>
<dbReference type="GO" id="GO:0005737">
    <property type="term" value="C:cytoplasm"/>
    <property type="evidence" value="ECO:0007669"/>
    <property type="project" value="TreeGrafter"/>
</dbReference>
<evidence type="ECO:0000256" key="6">
    <source>
        <dbReference type="ARBA" id="ARBA00022729"/>
    </source>
</evidence>
<dbReference type="Pfam" id="PF05825">
    <property type="entry name" value="PSP94"/>
    <property type="match status" value="1"/>
</dbReference>
<accession>A0A8C5HXY9</accession>
<keyword evidence="8" id="KW-0395">Inflammatory response</keyword>
<dbReference type="Proteomes" id="UP000694680">
    <property type="component" value="Chromosome 18"/>
</dbReference>
<dbReference type="GO" id="GO:0005125">
    <property type="term" value="F:cytokine activity"/>
    <property type="evidence" value="ECO:0007669"/>
    <property type="project" value="UniProtKB-KW"/>
</dbReference>
<evidence type="ECO:0000256" key="8">
    <source>
        <dbReference type="ARBA" id="ARBA00023198"/>
    </source>
</evidence>
<comment type="function">
    <text evidence="9">Acts as a ligand for C-C chemokine receptor CCR2. Signals through binding and activation of CCR2 and induces a strong chemotactic response and mobilization of intracellular calcium ions. Exhibits a chemotactic activity for monocytes and lymphocytes but not neutrophils.</text>
</comment>
<evidence type="ECO:0000256" key="3">
    <source>
        <dbReference type="ARBA" id="ARBA00022500"/>
    </source>
</evidence>
<evidence type="ECO:0000256" key="5">
    <source>
        <dbReference type="ARBA" id="ARBA00022525"/>
    </source>
</evidence>
<keyword evidence="3" id="KW-0145">Chemotaxis</keyword>
<reference evidence="12" key="3">
    <citation type="submission" date="2025-09" db="UniProtKB">
        <authorList>
            <consortium name="Ensembl"/>
        </authorList>
    </citation>
    <scope>IDENTIFICATION</scope>
</reference>
<dbReference type="Ensembl" id="ENSGWIT00000055726.1">
    <property type="protein sequence ID" value="ENSGWIP00000051629.1"/>
    <property type="gene ID" value="ENSGWIG00000025006.1"/>
</dbReference>
<comment type="similarity">
    <text evidence="2">Belongs to the beta-microseminoprotein family.</text>
</comment>
<dbReference type="GO" id="GO:0005615">
    <property type="term" value="C:extracellular space"/>
    <property type="evidence" value="ECO:0007669"/>
    <property type="project" value="UniProtKB-KW"/>
</dbReference>
<keyword evidence="13" id="KW-1185">Reference proteome</keyword>
<gene>
    <name evidence="12" type="primary">msmp1</name>
</gene>
<dbReference type="AlphaFoldDB" id="A0A8C5HXY9"/>
<dbReference type="PANTHER" id="PTHR10500:SF4">
    <property type="entry name" value="PROSTATE-ASSOCIATED MICROSEMINOPROTEIN"/>
    <property type="match status" value="1"/>
</dbReference>
<dbReference type="GO" id="GO:0006935">
    <property type="term" value="P:chemotaxis"/>
    <property type="evidence" value="ECO:0007669"/>
    <property type="project" value="UniProtKB-KW"/>
</dbReference>
<keyword evidence="7" id="KW-1015">Disulfide bond</keyword>
<evidence type="ECO:0000256" key="4">
    <source>
        <dbReference type="ARBA" id="ARBA00022514"/>
    </source>
</evidence>
<evidence type="ECO:0000256" key="11">
    <source>
        <dbReference type="SAM" id="SignalP"/>
    </source>
</evidence>
<evidence type="ECO:0000256" key="7">
    <source>
        <dbReference type="ARBA" id="ARBA00023157"/>
    </source>
</evidence>
<dbReference type="PANTHER" id="PTHR10500">
    <property type="entry name" value="BETA-MICROSEMINOPROTEIN"/>
    <property type="match status" value="1"/>
</dbReference>
<sequence length="157" mass="17462">MKMENLGLNCVFAAAFTLSICSAAPMECHFNSRGERTPSPASSSAISVCFIVLHVSAALCEFEGRHFSLGETWVDNACMHCTCLHPVGVGCCQTVHRPVDFPAWCTVRVEPVTCKVTLVQTVDPRLPCFPGEEVWDPSHRSFELQQHLELQQQQLER</sequence>
<dbReference type="InterPro" id="IPR008735">
    <property type="entry name" value="PSP94"/>
</dbReference>
<dbReference type="GO" id="GO:0006954">
    <property type="term" value="P:inflammatory response"/>
    <property type="evidence" value="ECO:0007669"/>
    <property type="project" value="UniProtKB-KW"/>
</dbReference>
<dbReference type="FunFam" id="2.60.40.1900:FF:000001">
    <property type="entry name" value="Beta-microseminoprotein"/>
    <property type="match status" value="1"/>
</dbReference>